<proteinExistence type="inferred from homology"/>
<evidence type="ECO:0000256" key="4">
    <source>
        <dbReference type="ARBA" id="ARBA00023289"/>
    </source>
</evidence>
<gene>
    <name evidence="8" type="ORF">Prudu_023212</name>
</gene>
<dbReference type="InterPro" id="IPR006121">
    <property type="entry name" value="HMA_dom"/>
</dbReference>
<dbReference type="PANTHER" id="PTHR45868">
    <property type="entry name" value="HEAVY METAL-ASSOCIATED ISOPRENYLATED PLANT PROTEIN 33-RELATED"/>
    <property type="match status" value="1"/>
</dbReference>
<feature type="compositionally biased region" description="Basic and acidic residues" evidence="6">
    <location>
        <begin position="96"/>
        <end position="120"/>
    </location>
</feature>
<organism evidence="8">
    <name type="scientific">Prunus dulcis</name>
    <name type="common">Almond</name>
    <name type="synonym">Amygdalus dulcis</name>
    <dbReference type="NCBI Taxonomy" id="3755"/>
    <lineage>
        <taxon>Eukaryota</taxon>
        <taxon>Viridiplantae</taxon>
        <taxon>Streptophyta</taxon>
        <taxon>Embryophyta</taxon>
        <taxon>Tracheophyta</taxon>
        <taxon>Spermatophyta</taxon>
        <taxon>Magnoliopsida</taxon>
        <taxon>eudicotyledons</taxon>
        <taxon>Gunneridae</taxon>
        <taxon>Pentapetalae</taxon>
        <taxon>rosids</taxon>
        <taxon>fabids</taxon>
        <taxon>Rosales</taxon>
        <taxon>Rosaceae</taxon>
        <taxon>Amygdaloideae</taxon>
        <taxon>Amygdaleae</taxon>
        <taxon>Prunus</taxon>
    </lineage>
</organism>
<reference evidence="8" key="1">
    <citation type="journal article" date="2019" name="Science">
        <title>Mutation of a bHLH transcription factor allowed almond domestication.</title>
        <authorList>
            <person name="Sanchez-Perez R."/>
            <person name="Pavan S."/>
            <person name="Mazzeo R."/>
            <person name="Moldovan C."/>
            <person name="Aiese Cigliano R."/>
            <person name="Del Cueto J."/>
            <person name="Ricciardi F."/>
            <person name="Lotti C."/>
            <person name="Ricciardi L."/>
            <person name="Dicenta F."/>
            <person name="Lopez-Marques R.L."/>
            <person name="Lindberg Moller B."/>
        </authorList>
    </citation>
    <scope>NUCLEOTIDE SEQUENCE</scope>
</reference>
<feature type="domain" description="HMA" evidence="7">
    <location>
        <begin position="15"/>
        <end position="79"/>
    </location>
</feature>
<evidence type="ECO:0000313" key="8">
    <source>
        <dbReference type="EMBL" id="BBH10425.1"/>
    </source>
</evidence>
<name>A0A4Y1S2Q4_PRUDU</name>
<dbReference type="PROSITE" id="PS50846">
    <property type="entry name" value="HMA_2"/>
    <property type="match status" value="1"/>
</dbReference>
<dbReference type="SUPFAM" id="SSF55008">
    <property type="entry name" value="HMA, heavy metal-associated domain"/>
    <property type="match status" value="1"/>
</dbReference>
<evidence type="ECO:0000259" key="7">
    <source>
        <dbReference type="PROSITE" id="PS50846"/>
    </source>
</evidence>
<dbReference type="Gene3D" id="3.30.70.100">
    <property type="match status" value="1"/>
</dbReference>
<keyword evidence="2" id="KW-0479">Metal-binding</keyword>
<comment type="similarity">
    <text evidence="5">Belongs to the HIPP family.</text>
</comment>
<accession>A0A4Y1S2Q4</accession>
<dbReference type="PANTHER" id="PTHR45868:SF80">
    <property type="entry name" value="F15K9.8-RELATED"/>
    <property type="match status" value="1"/>
</dbReference>
<dbReference type="Pfam" id="PF00403">
    <property type="entry name" value="HMA"/>
    <property type="match status" value="1"/>
</dbReference>
<dbReference type="GO" id="GO:0046872">
    <property type="term" value="F:metal ion binding"/>
    <property type="evidence" value="ECO:0007669"/>
    <property type="project" value="UniProtKB-KW"/>
</dbReference>
<protein>
    <submittedName>
        <fullName evidence="8">Heavy metal transport/detoxification superfamily protein</fullName>
    </submittedName>
</protein>
<dbReference type="CDD" id="cd00371">
    <property type="entry name" value="HMA"/>
    <property type="match status" value="1"/>
</dbReference>
<dbReference type="EMBL" id="AP019304">
    <property type="protein sequence ID" value="BBH10425.1"/>
    <property type="molecule type" value="Genomic_DNA"/>
</dbReference>
<feature type="compositionally biased region" description="Basic residues" evidence="6">
    <location>
        <begin position="156"/>
        <end position="167"/>
    </location>
</feature>
<keyword evidence="1" id="KW-0488">Methylation</keyword>
<dbReference type="InterPro" id="IPR036163">
    <property type="entry name" value="HMA_dom_sf"/>
</dbReference>
<evidence type="ECO:0000256" key="6">
    <source>
        <dbReference type="SAM" id="MobiDB-lite"/>
    </source>
</evidence>
<evidence type="ECO:0000256" key="5">
    <source>
        <dbReference type="ARBA" id="ARBA00024045"/>
    </source>
</evidence>
<evidence type="ECO:0000256" key="1">
    <source>
        <dbReference type="ARBA" id="ARBA00022481"/>
    </source>
</evidence>
<evidence type="ECO:0000256" key="2">
    <source>
        <dbReference type="ARBA" id="ARBA00022723"/>
    </source>
</evidence>
<feature type="compositionally biased region" description="Acidic residues" evidence="6">
    <location>
        <begin position="123"/>
        <end position="142"/>
    </location>
</feature>
<evidence type="ECO:0000256" key="3">
    <source>
        <dbReference type="ARBA" id="ARBA00023288"/>
    </source>
</evidence>
<keyword evidence="4" id="KW-0636">Prenylation</keyword>
<feature type="region of interest" description="Disordered" evidence="6">
    <location>
        <begin position="79"/>
        <end position="190"/>
    </location>
</feature>
<keyword evidence="3" id="KW-0449">Lipoprotein</keyword>
<sequence length="308" mass="32840">MATKPAEEAPGSLKYQTWVLKVSIHCEGCKKKVKKVLKGIEGEVYTTTVDSQQHKVTVTGNVEAETLLKKLLRSGKHAELWPETKKAKKSKSKNNNNEKKATDGSEKDGDHDDGHGDKPDQINGDDDADDGGESDKEGDESNEGAGGGGNNASTGAKKKKKKKKKKGQNGNSTNVGGGGNPSDTYFGDAPGGGIVPSMAAHEVTQAMGSMNMGPPIQHPPTYGLSYNTAYPTSTAISYFAPDAMHSTAYSHPDMYSPALPSDSFETFYVEDDDHDGDETGNHACMGTNTLRYINISGGVEVVEQRIKI</sequence>
<dbReference type="AlphaFoldDB" id="A0A4Y1S2Q4"/>